<proteinExistence type="predicted"/>
<evidence type="ECO:0000256" key="2">
    <source>
        <dbReference type="ARBA" id="ARBA00023274"/>
    </source>
</evidence>
<dbReference type="InterPro" id="IPR041985">
    <property type="entry name" value="Ribosomal_eL14_KOW"/>
</dbReference>
<evidence type="ECO:0008006" key="4">
    <source>
        <dbReference type="Google" id="ProtNLM"/>
    </source>
</evidence>
<keyword evidence="1" id="KW-0689">Ribosomal protein</keyword>
<accession>A0A644XUT1</accession>
<evidence type="ECO:0000256" key="1">
    <source>
        <dbReference type="ARBA" id="ARBA00022980"/>
    </source>
</evidence>
<protein>
    <recommendedName>
        <fullName evidence="4">50S ribosomal protein L14e</fullName>
    </recommendedName>
</protein>
<dbReference type="CDD" id="cd06088">
    <property type="entry name" value="KOW_RPL14"/>
    <property type="match status" value="1"/>
</dbReference>
<sequence>MHAISPGDVVRSHAGRDRESYFFVLDVVGGYALLADGKLRRVESPKRKNLRHIAFITDEESKVRIKILRGEKLQNAEIRKALAAMVGAAE</sequence>
<reference evidence="3" key="1">
    <citation type="submission" date="2019-08" db="EMBL/GenBank/DDBJ databases">
        <authorList>
            <person name="Kucharzyk K."/>
            <person name="Murdoch R.W."/>
            <person name="Higgins S."/>
            <person name="Loffler F."/>
        </authorList>
    </citation>
    <scope>NUCLEOTIDE SEQUENCE</scope>
</reference>
<dbReference type="AlphaFoldDB" id="A0A644XUT1"/>
<comment type="caution">
    <text evidence="3">The sequence shown here is derived from an EMBL/GenBank/DDBJ whole genome shotgun (WGS) entry which is preliminary data.</text>
</comment>
<dbReference type="InterPro" id="IPR008991">
    <property type="entry name" value="Translation_prot_SH3-like_sf"/>
</dbReference>
<dbReference type="SUPFAM" id="SSF50104">
    <property type="entry name" value="Translation proteins SH3-like domain"/>
    <property type="match status" value="1"/>
</dbReference>
<keyword evidence="2" id="KW-0687">Ribonucleoprotein</keyword>
<dbReference type="GO" id="GO:1990904">
    <property type="term" value="C:ribonucleoprotein complex"/>
    <property type="evidence" value="ECO:0007669"/>
    <property type="project" value="UniProtKB-KW"/>
</dbReference>
<organism evidence="3">
    <name type="scientific">bioreactor metagenome</name>
    <dbReference type="NCBI Taxonomy" id="1076179"/>
    <lineage>
        <taxon>unclassified sequences</taxon>
        <taxon>metagenomes</taxon>
        <taxon>ecological metagenomes</taxon>
    </lineage>
</organism>
<name>A0A644XUT1_9ZZZZ</name>
<gene>
    <name evidence="3" type="ORF">SDC9_65927</name>
</gene>
<evidence type="ECO:0000313" key="3">
    <source>
        <dbReference type="EMBL" id="MPM19501.1"/>
    </source>
</evidence>
<dbReference type="EMBL" id="VSSQ01003190">
    <property type="protein sequence ID" value="MPM19501.1"/>
    <property type="molecule type" value="Genomic_DNA"/>
</dbReference>
<dbReference type="GO" id="GO:0005840">
    <property type="term" value="C:ribosome"/>
    <property type="evidence" value="ECO:0007669"/>
    <property type="project" value="UniProtKB-KW"/>
</dbReference>